<evidence type="ECO:0000313" key="1">
    <source>
        <dbReference type="EMBL" id="BCL28517.1"/>
    </source>
</evidence>
<reference evidence="1 2" key="1">
    <citation type="journal article" date="2014" name="Int. J. Syst. Evol. Microbiol.">
        <title>Complete genome sequence of Corynebacterium casei LMG S-19264T (=DSM 44701T), isolated from a smear-ripened cheese.</title>
        <authorList>
            <consortium name="US DOE Joint Genome Institute (JGI-PGF)"/>
            <person name="Walter F."/>
            <person name="Albersmeier A."/>
            <person name="Kalinowski J."/>
            <person name="Ruckert C."/>
        </authorList>
    </citation>
    <scope>NUCLEOTIDE SEQUENCE [LARGE SCALE GENOMIC DNA]</scope>
    <source>
        <strain evidence="1 2">JCM 4677</strain>
    </source>
</reference>
<dbReference type="KEGG" id="sgm:GCM10017557_33760"/>
<name>A0A7G1P3Y2_9ACTN</name>
<keyword evidence="2" id="KW-1185">Reference proteome</keyword>
<dbReference type="EMBL" id="AP023440">
    <property type="protein sequence ID" value="BCL28517.1"/>
    <property type="molecule type" value="Genomic_DNA"/>
</dbReference>
<accession>A0A7G1P3Y2</accession>
<gene>
    <name evidence="1" type="ORF">GCM10017557_33760</name>
</gene>
<dbReference type="AlphaFoldDB" id="A0A7G1P3Y2"/>
<dbReference type="Proteomes" id="UP000516444">
    <property type="component" value="Chromosome"/>
</dbReference>
<sequence>MAELDRETEVFTHDMQARDPEFAIMEFYAVVYESDGNLARGGSLAAER</sequence>
<evidence type="ECO:0000313" key="2">
    <source>
        <dbReference type="Proteomes" id="UP000516444"/>
    </source>
</evidence>
<dbReference type="RefSeq" id="WP_190850785.1">
    <property type="nucleotide sequence ID" value="NZ_AP023440.1"/>
</dbReference>
<organism evidence="1 2">
    <name type="scientific">Streptomyces aurantiacus</name>
    <dbReference type="NCBI Taxonomy" id="47760"/>
    <lineage>
        <taxon>Bacteria</taxon>
        <taxon>Bacillati</taxon>
        <taxon>Actinomycetota</taxon>
        <taxon>Actinomycetes</taxon>
        <taxon>Kitasatosporales</taxon>
        <taxon>Streptomycetaceae</taxon>
        <taxon>Streptomyces</taxon>
        <taxon>Streptomyces aurantiacus group</taxon>
    </lineage>
</organism>
<protein>
    <submittedName>
        <fullName evidence="1">Uncharacterized protein</fullName>
    </submittedName>
</protein>
<proteinExistence type="predicted"/>